<evidence type="ECO:0000313" key="2">
    <source>
        <dbReference type="EMBL" id="MCZ0862508.1"/>
    </source>
</evidence>
<protein>
    <recommendedName>
        <fullName evidence="4">Zinc ribbon domain-containing protein</fullName>
    </recommendedName>
</protein>
<dbReference type="RefSeq" id="WP_268922761.1">
    <property type="nucleotide sequence ID" value="NZ_JAPTGC010000005.1"/>
</dbReference>
<accession>A0ABT4IL75</accession>
<sequence length="252" mass="27376">MPQFTCPKCGAGLEVKPGTHIAACQYCQTTTYIDRSSALFFYLVPFAIDETKAKGIFKRWSAGPTMAKELEHDAVITKFTKEYFPVFRFRRQVKDKEQIIVKPAKGTTLPGMQNLSIPPGNLIVFDSAASTDGAEILIPDLSIDSYLPELPGKALDQAIVYFPVYEITYTFKEETYGLVIDGSSGDVYPGPFPGRSSGSYLSVMGLAAALGLFGGFLGILVNPVFFVLVIAGFFAGNILGTKLVQKVTEPAK</sequence>
<keyword evidence="1" id="KW-1133">Transmembrane helix</keyword>
<comment type="caution">
    <text evidence="2">The sequence shown here is derived from an EMBL/GenBank/DDBJ whole genome shotgun (WGS) entry which is preliminary data.</text>
</comment>
<keyword evidence="3" id="KW-1185">Reference proteome</keyword>
<keyword evidence="1" id="KW-0472">Membrane</keyword>
<feature type="transmembrane region" description="Helical" evidence="1">
    <location>
        <begin position="225"/>
        <end position="244"/>
    </location>
</feature>
<evidence type="ECO:0008006" key="4">
    <source>
        <dbReference type="Google" id="ProtNLM"/>
    </source>
</evidence>
<dbReference type="EMBL" id="JAPTGC010000005">
    <property type="protein sequence ID" value="MCZ0862508.1"/>
    <property type="molecule type" value="Genomic_DNA"/>
</dbReference>
<proteinExistence type="predicted"/>
<dbReference type="Proteomes" id="UP001141336">
    <property type="component" value="Unassembled WGS sequence"/>
</dbReference>
<reference evidence="2" key="1">
    <citation type="submission" date="2022-12" db="EMBL/GenBank/DDBJ databases">
        <title>Isolation and characterisation of novel Methanocorpusculum spp. from native Australian herbivores indicates the genus is ancestrally host-associated.</title>
        <authorList>
            <person name="Volmer J.G."/>
            <person name="Soo R.M."/>
            <person name="Evans P.N."/>
            <person name="Hoedt E.C."/>
            <person name="Astorga Alsina A.L."/>
            <person name="Woodcroft B.J."/>
            <person name="Tyson G.W."/>
            <person name="Hugenholtz P."/>
            <person name="Morrison M."/>
        </authorList>
    </citation>
    <scope>NUCLEOTIDE SEQUENCE</scope>
    <source>
        <strain evidence="2">CW153</strain>
    </source>
</reference>
<evidence type="ECO:0000256" key="1">
    <source>
        <dbReference type="SAM" id="Phobius"/>
    </source>
</evidence>
<evidence type="ECO:0000313" key="3">
    <source>
        <dbReference type="Proteomes" id="UP001141336"/>
    </source>
</evidence>
<keyword evidence="1" id="KW-0812">Transmembrane</keyword>
<name>A0ABT4IL75_9EURY</name>
<organism evidence="2 3">
    <name type="scientific">Methanocorpusculum vombati</name>
    <dbReference type="NCBI Taxonomy" id="3002864"/>
    <lineage>
        <taxon>Archaea</taxon>
        <taxon>Methanobacteriati</taxon>
        <taxon>Methanobacteriota</taxon>
        <taxon>Stenosarchaea group</taxon>
        <taxon>Methanomicrobia</taxon>
        <taxon>Methanomicrobiales</taxon>
        <taxon>Methanocorpusculaceae</taxon>
        <taxon>Methanocorpusculum</taxon>
    </lineage>
</organism>
<gene>
    <name evidence="2" type="ORF">O0S09_04460</name>
</gene>